<keyword evidence="4 7" id="KW-0732">Signal</keyword>
<comment type="similarity">
    <text evidence="2">Belongs to the sulfatase family.</text>
</comment>
<dbReference type="InterPro" id="IPR050738">
    <property type="entry name" value="Sulfatase"/>
</dbReference>
<keyword evidence="5" id="KW-0378">Hydrolase</keyword>
<evidence type="ECO:0000256" key="5">
    <source>
        <dbReference type="ARBA" id="ARBA00022801"/>
    </source>
</evidence>
<protein>
    <submittedName>
        <fullName evidence="9">Sulfatase</fullName>
    </submittedName>
</protein>
<dbReference type="GO" id="GO:0004065">
    <property type="term" value="F:arylsulfatase activity"/>
    <property type="evidence" value="ECO:0007669"/>
    <property type="project" value="TreeGrafter"/>
</dbReference>
<reference evidence="9" key="1">
    <citation type="journal article" date="2014" name="Int. J. Syst. Evol. Microbiol.">
        <title>Complete genome sequence of Corynebacterium casei LMG S-19264T (=DSM 44701T), isolated from a smear-ripened cheese.</title>
        <authorList>
            <consortium name="US DOE Joint Genome Institute (JGI-PGF)"/>
            <person name="Walter F."/>
            <person name="Albersmeier A."/>
            <person name="Kalinowski J."/>
            <person name="Ruckert C."/>
        </authorList>
    </citation>
    <scope>NUCLEOTIDE SEQUENCE</scope>
    <source>
        <strain evidence="9">KCTC 12988</strain>
    </source>
</reference>
<dbReference type="AlphaFoldDB" id="A0A918TXM1"/>
<dbReference type="Gene3D" id="3.30.1120.10">
    <property type="match status" value="1"/>
</dbReference>
<dbReference type="EMBL" id="BMXI01000016">
    <property type="protein sequence ID" value="GHC63518.1"/>
    <property type="molecule type" value="Genomic_DNA"/>
</dbReference>
<gene>
    <name evidence="9" type="primary">GALNS</name>
    <name evidence="9" type="ORF">GCM10007100_33960</name>
</gene>
<accession>A0A918TXM1</accession>
<comment type="cofactor">
    <cofactor evidence="1">
        <name>Ca(2+)</name>
        <dbReference type="ChEBI" id="CHEBI:29108"/>
    </cofactor>
</comment>
<evidence type="ECO:0000259" key="8">
    <source>
        <dbReference type="Pfam" id="PF00884"/>
    </source>
</evidence>
<dbReference type="InterPro" id="IPR017850">
    <property type="entry name" value="Alkaline_phosphatase_core_sf"/>
</dbReference>
<dbReference type="SUPFAM" id="SSF53649">
    <property type="entry name" value="Alkaline phosphatase-like"/>
    <property type="match status" value="1"/>
</dbReference>
<keyword evidence="6" id="KW-0106">Calcium</keyword>
<evidence type="ECO:0000256" key="2">
    <source>
        <dbReference type="ARBA" id="ARBA00008779"/>
    </source>
</evidence>
<evidence type="ECO:0000256" key="4">
    <source>
        <dbReference type="ARBA" id="ARBA00022729"/>
    </source>
</evidence>
<feature type="chain" id="PRO_5037757920" evidence="7">
    <location>
        <begin position="18"/>
        <end position="434"/>
    </location>
</feature>
<evidence type="ECO:0000313" key="10">
    <source>
        <dbReference type="Proteomes" id="UP000644507"/>
    </source>
</evidence>
<comment type="caution">
    <text evidence="9">The sequence shown here is derived from an EMBL/GenBank/DDBJ whole genome shotgun (WGS) entry which is preliminary data.</text>
</comment>
<dbReference type="Gene3D" id="3.40.720.10">
    <property type="entry name" value="Alkaline Phosphatase, subunit A"/>
    <property type="match status" value="1"/>
</dbReference>
<keyword evidence="3" id="KW-0479">Metal-binding</keyword>
<dbReference type="GO" id="GO:0046872">
    <property type="term" value="F:metal ion binding"/>
    <property type="evidence" value="ECO:0007669"/>
    <property type="project" value="UniProtKB-KW"/>
</dbReference>
<sequence length="434" mass="49415">MKLLPLLFVSFSLLASAAEKPNILFLLSDDQAWGDYSFMGHPHIETPHLDKLASQSLTFKRGYTPVPLCRPSLASILTGLHPHQHQVTGNDVALPQEAGNPQLGRKDPRYAEKFTEVTAQWRKHPNWIRSLKESGYRSLQTGKWWEGRPVEEGDFTQGMTFGTPDKGGRHGDAGLDIGRKGIQPIKDFVQASGDQPWFVWYGVFLPHTPHNPPQELLNKYLKKTDNPNIAAYWACCEWLDQTIGELMSFLEERGELENTLIIYTCDNGWIQDPERLNRFNPRSKQTVYEGGIRTPILFSWKDRIQPRIDDINLASNLDIWPTAAALCNTPLPEGLTGIDLTKFAEVENRTTIYGADYSHDMVELGSPEKSLEFRYIIDGDWKLIQPHAPRSPEAQPELYNLKNDPHEKENLVARQPDRAKALLSKLNAWWTPKK</sequence>
<dbReference type="InterPro" id="IPR000917">
    <property type="entry name" value="Sulfatase_N"/>
</dbReference>
<dbReference type="PANTHER" id="PTHR42693:SF42">
    <property type="entry name" value="ARYLSULFATASE G"/>
    <property type="match status" value="1"/>
</dbReference>
<feature type="domain" description="Sulfatase N-terminal" evidence="8">
    <location>
        <begin position="21"/>
        <end position="326"/>
    </location>
</feature>
<evidence type="ECO:0000256" key="1">
    <source>
        <dbReference type="ARBA" id="ARBA00001913"/>
    </source>
</evidence>
<feature type="signal peptide" evidence="7">
    <location>
        <begin position="1"/>
        <end position="17"/>
    </location>
</feature>
<keyword evidence="10" id="KW-1185">Reference proteome</keyword>
<evidence type="ECO:0000256" key="7">
    <source>
        <dbReference type="SAM" id="SignalP"/>
    </source>
</evidence>
<dbReference type="RefSeq" id="WP_189572687.1">
    <property type="nucleotide sequence ID" value="NZ_BMXI01000016.1"/>
</dbReference>
<dbReference type="Proteomes" id="UP000644507">
    <property type="component" value="Unassembled WGS sequence"/>
</dbReference>
<dbReference type="PANTHER" id="PTHR42693">
    <property type="entry name" value="ARYLSULFATASE FAMILY MEMBER"/>
    <property type="match status" value="1"/>
</dbReference>
<reference evidence="9" key="2">
    <citation type="submission" date="2020-09" db="EMBL/GenBank/DDBJ databases">
        <authorList>
            <person name="Sun Q."/>
            <person name="Kim S."/>
        </authorList>
    </citation>
    <scope>NUCLEOTIDE SEQUENCE</scope>
    <source>
        <strain evidence="9">KCTC 12988</strain>
    </source>
</reference>
<evidence type="ECO:0000256" key="3">
    <source>
        <dbReference type="ARBA" id="ARBA00022723"/>
    </source>
</evidence>
<organism evidence="9 10">
    <name type="scientific">Roseibacillus persicicus</name>
    <dbReference type="NCBI Taxonomy" id="454148"/>
    <lineage>
        <taxon>Bacteria</taxon>
        <taxon>Pseudomonadati</taxon>
        <taxon>Verrucomicrobiota</taxon>
        <taxon>Verrucomicrobiia</taxon>
        <taxon>Verrucomicrobiales</taxon>
        <taxon>Verrucomicrobiaceae</taxon>
        <taxon>Roseibacillus</taxon>
    </lineage>
</organism>
<evidence type="ECO:0000313" key="9">
    <source>
        <dbReference type="EMBL" id="GHC63518.1"/>
    </source>
</evidence>
<name>A0A918TXM1_9BACT</name>
<evidence type="ECO:0000256" key="6">
    <source>
        <dbReference type="ARBA" id="ARBA00022837"/>
    </source>
</evidence>
<proteinExistence type="inferred from homology"/>
<dbReference type="Pfam" id="PF00884">
    <property type="entry name" value="Sulfatase"/>
    <property type="match status" value="1"/>
</dbReference>